<name>A0AAV9JDI3_9PEZI</name>
<proteinExistence type="inferred from homology"/>
<comment type="catalytic activity">
    <reaction evidence="1">
        <text>a monocarboxylic acid amide + H2O = a monocarboxylate + NH4(+)</text>
        <dbReference type="Rhea" id="RHEA:12020"/>
        <dbReference type="ChEBI" id="CHEBI:15377"/>
        <dbReference type="ChEBI" id="CHEBI:28938"/>
        <dbReference type="ChEBI" id="CHEBI:35757"/>
        <dbReference type="ChEBI" id="CHEBI:83628"/>
        <dbReference type="EC" id="3.5.1.4"/>
    </reaction>
</comment>
<evidence type="ECO:0000313" key="8">
    <source>
        <dbReference type="Proteomes" id="UP001324427"/>
    </source>
</evidence>
<dbReference type="FunFam" id="3.90.1300.10:FF:000003">
    <property type="entry name" value="Amidase signature enzyme"/>
    <property type="match status" value="1"/>
</dbReference>
<evidence type="ECO:0000256" key="2">
    <source>
        <dbReference type="ARBA" id="ARBA00009199"/>
    </source>
</evidence>
<sequence length="850" mass="95972">MIPPFDFFVHRADCKRKQDERASRIATLPRAYLFPLSPSERGILEEDIGSLVQDVQKGEKKAVDVLRAYGKVAVKAHEKTNCLTEIMLKEAEGWLEKGEINMKGPLAGIPVSLKDSIGVAGFDSSVGYSCNTGKPVQFDGAIVRMLKDAGAVPFVKTALPVTLLSFESFNDVWGRCLNPHNAKYSPGGSTGGEGALLAFGGSRIGIGSDVAGSVRAPAHYSGCYSIRCSTGRWPKLGVSTSMPGQEGIPSVFSPMARTLMDLTYFTRSFVQMQPWKYDQSVHPLAWRKEAETEYKEKKKLKVGVMRTDNVVDPAPACARALDMAASALRDQGHEVFDVTPPDPYEALVIASNLLNADGTKTFRSFFRTGESDDPGAKEFGKYMRLPRFIKWFYWAYVKYIKRDDTWAGLLEHWHAKSAAENWQWVARRELYKSRWHEWWNTFGEKGDGLDFILTPPNATPAVPHGGMKGASSACGYTFLFNLLDYSCGILPVTHVDPIDDMLPPSVKVSKMNGVARGAYKHYDAIKMAGLPVAIQLVGRRLEEEKVLACMLRLEDALDAKGQKYELLQENYLRSIIGIPTHPPLEPLPRRDAPVLGVGSRSHRRHQNAYPDEPDKYFHEADFDRHYDGRFANKRLSYDERRKHLTALMQTYLSTMNDIGAETWIMHGSLLGWWWNRKILPWDSDIDAMVSEKSIHHLADYYNMTVHHYQLPGLDEGRDYMLEVNPHYINDSMESANKIDARWIDTDTGLYIDITTLRRNRTAEARGVEGAMMVKDNHHYMYDDIFPLRESKFEGCPVNVPFAYSEVLIEEYREGALSQTVFAGHRFEPETQEWIPLRHAVQQNKLLPPGP</sequence>
<dbReference type="GO" id="GO:0004040">
    <property type="term" value="F:amidase activity"/>
    <property type="evidence" value="ECO:0007669"/>
    <property type="project" value="UniProtKB-EC"/>
</dbReference>
<dbReference type="InterPro" id="IPR036928">
    <property type="entry name" value="AS_sf"/>
</dbReference>
<accession>A0AAV9JDI3</accession>
<feature type="domain" description="Amidase" evidence="5">
    <location>
        <begin position="64"/>
        <end position="547"/>
    </location>
</feature>
<evidence type="ECO:0000256" key="4">
    <source>
        <dbReference type="ARBA" id="ARBA00022801"/>
    </source>
</evidence>
<feature type="domain" description="LicD/FKTN/FKRP nucleotidyltransferase" evidence="6">
    <location>
        <begin position="661"/>
        <end position="758"/>
    </location>
</feature>
<dbReference type="Pfam" id="PF01425">
    <property type="entry name" value="Amidase"/>
    <property type="match status" value="1"/>
</dbReference>
<evidence type="ECO:0000313" key="7">
    <source>
        <dbReference type="EMBL" id="KAK4543341.1"/>
    </source>
</evidence>
<dbReference type="EMBL" id="JAVFHQ010000033">
    <property type="protein sequence ID" value="KAK4543341.1"/>
    <property type="molecule type" value="Genomic_DNA"/>
</dbReference>
<dbReference type="InterPro" id="IPR007074">
    <property type="entry name" value="LicD/FKTN/FKRP_NTP_transf"/>
</dbReference>
<dbReference type="Gene3D" id="3.90.1300.10">
    <property type="entry name" value="Amidase signature (AS) domain"/>
    <property type="match status" value="1"/>
</dbReference>
<keyword evidence="8" id="KW-1185">Reference proteome</keyword>
<comment type="similarity">
    <text evidence="2">Belongs to the amidase family.</text>
</comment>
<dbReference type="SUPFAM" id="SSF75304">
    <property type="entry name" value="Amidase signature (AS) enzymes"/>
    <property type="match status" value="1"/>
</dbReference>
<reference evidence="7 8" key="1">
    <citation type="submission" date="2021-11" db="EMBL/GenBank/DDBJ databases">
        <title>Black yeast isolated from Biological Soil Crust.</title>
        <authorList>
            <person name="Kurbessoian T."/>
        </authorList>
    </citation>
    <scope>NUCLEOTIDE SEQUENCE [LARGE SCALE GENOMIC DNA]</scope>
    <source>
        <strain evidence="7 8">CCFEE 5522</strain>
    </source>
</reference>
<evidence type="ECO:0000259" key="5">
    <source>
        <dbReference type="Pfam" id="PF01425"/>
    </source>
</evidence>
<dbReference type="PANTHER" id="PTHR46072:SF10">
    <property type="entry name" value="ACETAMIDASE"/>
    <property type="match status" value="1"/>
</dbReference>
<keyword evidence="4" id="KW-0378">Hydrolase</keyword>
<dbReference type="AlphaFoldDB" id="A0AAV9JDI3"/>
<dbReference type="PANTHER" id="PTHR46072">
    <property type="entry name" value="AMIDASE-RELATED-RELATED"/>
    <property type="match status" value="1"/>
</dbReference>
<evidence type="ECO:0000259" key="6">
    <source>
        <dbReference type="Pfam" id="PF04991"/>
    </source>
</evidence>
<organism evidence="7 8">
    <name type="scientific">Oleoguttula mirabilis</name>
    <dbReference type="NCBI Taxonomy" id="1507867"/>
    <lineage>
        <taxon>Eukaryota</taxon>
        <taxon>Fungi</taxon>
        <taxon>Dikarya</taxon>
        <taxon>Ascomycota</taxon>
        <taxon>Pezizomycotina</taxon>
        <taxon>Dothideomycetes</taxon>
        <taxon>Dothideomycetidae</taxon>
        <taxon>Mycosphaerellales</taxon>
        <taxon>Teratosphaeriaceae</taxon>
        <taxon>Oleoguttula</taxon>
    </lineage>
</organism>
<dbReference type="EC" id="3.5.1.4" evidence="3"/>
<protein>
    <recommendedName>
        <fullName evidence="3">amidase</fullName>
        <ecNumber evidence="3">3.5.1.4</ecNumber>
    </recommendedName>
</protein>
<dbReference type="Proteomes" id="UP001324427">
    <property type="component" value="Unassembled WGS sequence"/>
</dbReference>
<dbReference type="InterPro" id="IPR023631">
    <property type="entry name" value="Amidase_dom"/>
</dbReference>
<evidence type="ECO:0000256" key="1">
    <source>
        <dbReference type="ARBA" id="ARBA00001311"/>
    </source>
</evidence>
<comment type="caution">
    <text evidence="7">The sequence shown here is derived from an EMBL/GenBank/DDBJ whole genome shotgun (WGS) entry which is preliminary data.</text>
</comment>
<dbReference type="Pfam" id="PF04991">
    <property type="entry name" value="LicD"/>
    <property type="match status" value="1"/>
</dbReference>
<evidence type="ECO:0000256" key="3">
    <source>
        <dbReference type="ARBA" id="ARBA00012922"/>
    </source>
</evidence>
<dbReference type="GO" id="GO:0009100">
    <property type="term" value="P:glycoprotein metabolic process"/>
    <property type="evidence" value="ECO:0007669"/>
    <property type="project" value="UniProtKB-ARBA"/>
</dbReference>
<gene>
    <name evidence="7" type="ORF">LTR36_005700</name>
</gene>